<name>A0A2I6SBU8_9VIRU</name>
<reference evidence="1" key="1">
    <citation type="submission" date="2017-12" db="EMBL/GenBank/DDBJ databases">
        <authorList>
            <person name="Katneni V.K."/>
            <person name="Shekhar M.S."/>
            <person name="Otta S.K."/>
            <person name="Karthic K."/>
            <person name="Jangam A.K."/>
            <person name="Gopikrishna G."/>
            <person name="Vijayan K.K."/>
        </authorList>
    </citation>
    <scope>NUCLEOTIDE SEQUENCE [LARGE SCALE GENOMIC DNA]</scope>
    <source>
        <strain evidence="1">IN_AP4RU</strain>
    </source>
</reference>
<dbReference type="Proteomes" id="UP000267352">
    <property type="component" value="Segment"/>
</dbReference>
<dbReference type="EMBL" id="MG702567">
    <property type="protein sequence ID" value="AUO15021.1"/>
    <property type="molecule type" value="Genomic_DNA"/>
</dbReference>
<organism evidence="1">
    <name type="scientific">White spot syndrome virus</name>
    <dbReference type="NCBI Taxonomy" id="342409"/>
    <lineage>
        <taxon>Viruses</taxon>
        <taxon>Viruses incertae sedis</taxon>
        <taxon>Naldaviricetes</taxon>
        <taxon>Nimaviridae</taxon>
        <taxon>Whispovirus</taxon>
    </lineage>
</organism>
<reference evidence="1" key="2">
    <citation type="journal article" date="2018" name="Genome Announc.">
        <title>First Report of a Complete Genome Sequence of White spot syndrome virus from India.</title>
        <authorList>
            <person name="Vinaya Kumar K."/>
            <person name="Shekhar M.S."/>
            <person name="Otta S.K."/>
            <person name="Karthic K."/>
            <person name="Ashok Kumar J."/>
            <person name="Gopikrishna G."/>
            <person name="Vijayan K.K."/>
        </authorList>
    </citation>
    <scope>NUCLEOTIDE SEQUENCE</scope>
    <source>
        <strain evidence="1">IN_AP4RU</strain>
    </source>
</reference>
<evidence type="ECO:0000313" key="1">
    <source>
        <dbReference type="EMBL" id="AUO15021.1"/>
    </source>
</evidence>
<accession>A0A2I6SBU8</accession>
<sequence>MKNFSAHSSLGVDRWSRPDVKFEGWTAGVDQCQMHEDTRNVW</sequence>
<proteinExistence type="predicted"/>
<protein>
    <submittedName>
        <fullName evidence="1">WSSV189</fullName>
    </submittedName>
</protein>